<dbReference type="Pfam" id="PF07715">
    <property type="entry name" value="Plug"/>
    <property type="match status" value="1"/>
</dbReference>
<evidence type="ECO:0000256" key="12">
    <source>
        <dbReference type="ARBA" id="ARBA00023237"/>
    </source>
</evidence>
<dbReference type="Gene3D" id="2.40.170.20">
    <property type="entry name" value="TonB-dependent receptor, beta-barrel domain"/>
    <property type="match status" value="1"/>
</dbReference>
<evidence type="ECO:0000256" key="8">
    <source>
        <dbReference type="ARBA" id="ARBA00023004"/>
    </source>
</evidence>
<keyword evidence="11 17" id="KW-0675">Receptor</keyword>
<evidence type="ECO:0000256" key="14">
    <source>
        <dbReference type="RuleBase" id="RU003357"/>
    </source>
</evidence>
<proteinExistence type="inferred from homology"/>
<dbReference type="InterPro" id="IPR036942">
    <property type="entry name" value="Beta-barrel_TonB_sf"/>
</dbReference>
<comment type="subcellular location">
    <subcellularLocation>
        <location evidence="1 13">Cell outer membrane</location>
        <topology evidence="1 13">Multi-pass membrane protein</topology>
    </subcellularLocation>
</comment>
<dbReference type="Gene3D" id="2.170.130.10">
    <property type="entry name" value="TonB-dependent receptor, plug domain"/>
    <property type="match status" value="1"/>
</dbReference>
<keyword evidence="5" id="KW-0410">Iron transport</keyword>
<keyword evidence="8" id="KW-0408">Iron</keyword>
<keyword evidence="9 14" id="KW-0798">TonB box</keyword>
<dbReference type="InterPro" id="IPR000531">
    <property type="entry name" value="Beta-barrel_TonB"/>
</dbReference>
<dbReference type="AlphaFoldDB" id="A0AAJ5VXJ7"/>
<evidence type="ECO:0000256" key="15">
    <source>
        <dbReference type="SAM" id="MobiDB-lite"/>
    </source>
</evidence>
<dbReference type="Pfam" id="PF00593">
    <property type="entry name" value="TonB_dep_Rec_b-barrel"/>
    <property type="match status" value="1"/>
</dbReference>
<evidence type="ECO:0000256" key="2">
    <source>
        <dbReference type="ARBA" id="ARBA00009810"/>
    </source>
</evidence>
<dbReference type="InterPro" id="IPR037066">
    <property type="entry name" value="Plug_dom_sf"/>
</dbReference>
<dbReference type="InterPro" id="IPR012910">
    <property type="entry name" value="Plug_dom"/>
</dbReference>
<keyword evidence="10 13" id="KW-0472">Membrane</keyword>
<dbReference type="PANTHER" id="PTHR30069">
    <property type="entry name" value="TONB-DEPENDENT OUTER MEMBRANE RECEPTOR"/>
    <property type="match status" value="1"/>
</dbReference>
<evidence type="ECO:0000256" key="1">
    <source>
        <dbReference type="ARBA" id="ARBA00004571"/>
    </source>
</evidence>
<evidence type="ECO:0000313" key="17">
    <source>
        <dbReference type="EMBL" id="WEK06025.1"/>
    </source>
</evidence>
<protein>
    <submittedName>
        <fullName evidence="17">TonB-dependent receptor</fullName>
    </submittedName>
</protein>
<dbReference type="SUPFAM" id="SSF56935">
    <property type="entry name" value="Porins"/>
    <property type="match status" value="1"/>
</dbReference>
<evidence type="ECO:0000256" key="7">
    <source>
        <dbReference type="ARBA" id="ARBA00022729"/>
    </source>
</evidence>
<accession>A0AAJ5VXJ7</accession>
<evidence type="ECO:0000256" key="4">
    <source>
        <dbReference type="ARBA" id="ARBA00022452"/>
    </source>
</evidence>
<evidence type="ECO:0000256" key="9">
    <source>
        <dbReference type="ARBA" id="ARBA00023077"/>
    </source>
</evidence>
<dbReference type="Proteomes" id="UP001217476">
    <property type="component" value="Chromosome"/>
</dbReference>
<keyword evidence="12 13" id="KW-0998">Cell outer membrane</keyword>
<dbReference type="GO" id="GO:0044718">
    <property type="term" value="P:siderophore transmembrane transport"/>
    <property type="evidence" value="ECO:0007669"/>
    <property type="project" value="TreeGrafter"/>
</dbReference>
<evidence type="ECO:0000256" key="10">
    <source>
        <dbReference type="ARBA" id="ARBA00023136"/>
    </source>
</evidence>
<keyword evidence="3 13" id="KW-0813">Transport</keyword>
<evidence type="ECO:0000256" key="6">
    <source>
        <dbReference type="ARBA" id="ARBA00022692"/>
    </source>
</evidence>
<dbReference type="SUPFAM" id="SSF56925">
    <property type="entry name" value="OMPA-like"/>
    <property type="match status" value="1"/>
</dbReference>
<evidence type="ECO:0000256" key="5">
    <source>
        <dbReference type="ARBA" id="ARBA00022496"/>
    </source>
</evidence>
<dbReference type="EMBL" id="CP119312">
    <property type="protein sequence ID" value="WEK06025.1"/>
    <property type="molecule type" value="Genomic_DNA"/>
</dbReference>
<evidence type="ECO:0000259" key="16">
    <source>
        <dbReference type="SMART" id="SM00965"/>
    </source>
</evidence>
<dbReference type="GO" id="GO:0009279">
    <property type="term" value="C:cell outer membrane"/>
    <property type="evidence" value="ECO:0007669"/>
    <property type="project" value="UniProtKB-SubCell"/>
</dbReference>
<gene>
    <name evidence="17" type="ORF">P0Y65_07155</name>
</gene>
<dbReference type="PROSITE" id="PS52016">
    <property type="entry name" value="TONB_DEPENDENT_REC_3"/>
    <property type="match status" value="1"/>
</dbReference>
<evidence type="ECO:0000256" key="11">
    <source>
        <dbReference type="ARBA" id="ARBA00023170"/>
    </source>
</evidence>
<dbReference type="Gene3D" id="2.40.160.20">
    <property type="match status" value="1"/>
</dbReference>
<keyword evidence="6 13" id="KW-0812">Transmembrane</keyword>
<organism evidence="17 18">
    <name type="scientific">Candidatus Devosia phytovorans</name>
    <dbReference type="NCBI Taxonomy" id="3121372"/>
    <lineage>
        <taxon>Bacteria</taxon>
        <taxon>Pseudomonadati</taxon>
        <taxon>Pseudomonadota</taxon>
        <taxon>Alphaproteobacteria</taxon>
        <taxon>Hyphomicrobiales</taxon>
        <taxon>Devosiaceae</taxon>
        <taxon>Devosia</taxon>
    </lineage>
</organism>
<evidence type="ECO:0000256" key="13">
    <source>
        <dbReference type="PROSITE-ProRule" id="PRU01360"/>
    </source>
</evidence>
<dbReference type="InterPro" id="IPR011250">
    <property type="entry name" value="OMP/PagP_B-barrel"/>
</dbReference>
<keyword evidence="4 13" id="KW-1134">Transmembrane beta strand</keyword>
<dbReference type="InterPro" id="IPR011662">
    <property type="entry name" value="Secretin/TonB_short_N"/>
</dbReference>
<reference evidence="17" key="1">
    <citation type="submission" date="2023-03" db="EMBL/GenBank/DDBJ databases">
        <title>Andean soil-derived lignocellulolytic bacterial consortium as a source of novel taxa and putative plastic-active enzymes.</title>
        <authorList>
            <person name="Diaz-Garcia L."/>
            <person name="Chuvochina M."/>
            <person name="Feuerriegel G."/>
            <person name="Bunk B."/>
            <person name="Sproer C."/>
            <person name="Streit W.R."/>
            <person name="Rodriguez L.M."/>
            <person name="Overmann J."/>
            <person name="Jimenez D.J."/>
        </authorList>
    </citation>
    <scope>NUCLEOTIDE SEQUENCE</scope>
    <source>
        <strain evidence="17">MAG 4196</strain>
    </source>
</reference>
<dbReference type="InterPro" id="IPR027385">
    <property type="entry name" value="Beta-barrel_OMP"/>
</dbReference>
<dbReference type="CDD" id="cd01347">
    <property type="entry name" value="ligand_gated_channel"/>
    <property type="match status" value="1"/>
</dbReference>
<keyword evidence="7" id="KW-0732">Signal</keyword>
<dbReference type="PANTHER" id="PTHR30069:SF41">
    <property type="entry name" value="HEME_HEMOPEXIN UTILIZATION PROTEIN C"/>
    <property type="match status" value="1"/>
</dbReference>
<dbReference type="InterPro" id="IPR039426">
    <property type="entry name" value="TonB-dep_rcpt-like"/>
</dbReference>
<dbReference type="Pfam" id="PF07660">
    <property type="entry name" value="STN"/>
    <property type="match status" value="1"/>
</dbReference>
<dbReference type="GO" id="GO:0015344">
    <property type="term" value="F:siderophore uptake transmembrane transporter activity"/>
    <property type="evidence" value="ECO:0007669"/>
    <property type="project" value="TreeGrafter"/>
</dbReference>
<name>A0AAJ5VXJ7_9HYPH</name>
<feature type="domain" description="Secretin/TonB short N-terminal" evidence="16">
    <location>
        <begin position="49"/>
        <end position="100"/>
    </location>
</feature>
<dbReference type="Gene3D" id="3.55.50.30">
    <property type="match status" value="1"/>
</dbReference>
<dbReference type="SMART" id="SM00965">
    <property type="entry name" value="STN"/>
    <property type="match status" value="1"/>
</dbReference>
<feature type="region of interest" description="Disordered" evidence="15">
    <location>
        <begin position="517"/>
        <end position="543"/>
    </location>
</feature>
<comment type="similarity">
    <text evidence="2 13 14">Belongs to the TonB-dependent receptor family.</text>
</comment>
<evidence type="ECO:0000256" key="3">
    <source>
        <dbReference type="ARBA" id="ARBA00022448"/>
    </source>
</evidence>
<sequence>MGTVAILALASANVTASAQQQQPGEASSYSIAPQDLGSALTSFAENAGLRLLFPSILVAGKTSPGLNGSFSAEAALSQLLAGSGLTYRFTSSNTVTITDPAAVVEGTDGSIVLGEVNVTAWATNSGIGWDGSPESVYLTPGSVSAISAETLQNFAGTTPSDILKSAPGVLSGESRNSGGLDVNIRGMQGMSRVPVSIDGAQNSTAVYRGYQGIANRSFIDPDFISGISIEKGPSSAPGAAGAIGGSVNMRTVTADDIVPAGESFGIRLKVEGSSNTSPVAANGTMNLLEPFDGLGMSRGQVENPGPFAMTGGSSSVLFGSKTEVFDFVAGFSRRRLGNYHAGTNGPYAPQPSAPHSLCALYAGYCDGMTFYEPGLTAYLPGEEVLNTSQDTTSGLLKTTFRFNDEHVLELGFSRYESRYGETYPMGFITNLSSRQQGQPSHTAVDSVTARYGYNPDNDLIDFQWNTWGTSLVESSALSDGSTNFAEKWAKSYGTDVSNTSRFSVFGGDLALQYGGSYRSEDTAPSKDAPASAIQPRNGSREESSVFINAKLNPTDWLELTAGTRYHSYEAQNNTAANTTPIQSANAVDFNAGLAVTPIEGVQLFGTYSNAARLPSLFESVGGFATLIAPGLTPETANNFEAGVNLQRDDLLFSGDTAGLKFAYFNNTTDDYISRAWEQRLAPHPIYGGTPYLQNFMVIDNIDQARFSGFEMSASYDNGGFSADLNGTYYNNVEFCRTAATCMNSSLAADYATNQIPPEYTASLTLSQKFLEDRLTLGGRLTHIGPRAAGAQPTQSGASPFIAAIPWEPYTVLDVFGRYELTDYATLTFGIENVTDLYYVDPLNLALLPSPGRTIKLGVVGEFSPSSGGGEAWADALAPITATATNDVDWTGFYAGIHGAQLNGNAEALDFKRYVGATMVEDRNFYLGDIDGVGIGLQGGANYQLSSNFVLGVEGEVSWGGTEFSAMTSRDTYFDGSIDWLASLSARAGFSADRFLVYGKGGVTVAGTSMGRVIADNRMISQDSASGWTLGAGVEYAVSDNLSIKGEYSFTTLSGGSYGGTMPGQTTTTGGLFKTDQVKIGMNYRF</sequence>
<dbReference type="Pfam" id="PF13505">
    <property type="entry name" value="OMP_b-brl"/>
    <property type="match status" value="1"/>
</dbReference>
<evidence type="ECO:0000313" key="18">
    <source>
        <dbReference type="Proteomes" id="UP001217476"/>
    </source>
</evidence>
<keyword evidence="5" id="KW-0406">Ion transport</keyword>